<evidence type="ECO:0000256" key="1">
    <source>
        <dbReference type="ARBA" id="ARBA00009437"/>
    </source>
</evidence>
<comment type="caution">
    <text evidence="6">The sequence shown here is derived from an EMBL/GenBank/DDBJ whole genome shotgun (WGS) entry which is preliminary data.</text>
</comment>
<reference evidence="6 7" key="1">
    <citation type="submission" date="2021-07" db="EMBL/GenBank/DDBJ databases">
        <title>Stakelama flava sp. nov., a novel endophytic bacterium isolated from branch of Kandelia candel.</title>
        <authorList>
            <person name="Tuo L."/>
        </authorList>
    </citation>
    <scope>NUCLEOTIDE SEQUENCE [LARGE SCALE GENOMIC DNA]</scope>
    <source>
        <strain evidence="6 7">CBK3Z-3</strain>
    </source>
</reference>
<evidence type="ECO:0000256" key="3">
    <source>
        <dbReference type="ARBA" id="ARBA00023125"/>
    </source>
</evidence>
<dbReference type="Proteomes" id="UP001197214">
    <property type="component" value="Unassembled WGS sequence"/>
</dbReference>
<dbReference type="CDD" id="cd08474">
    <property type="entry name" value="PBP2_CrgA_like_5"/>
    <property type="match status" value="1"/>
</dbReference>
<sequence>MSRPSLTDLSGFVAVARHLSFRRAAELTGVSRSTLSHAVIDMERELGVRLFNRTTRSISLTEAGAELLRRTTVLLRDYDEALDAMANASGIVGGTLRINCTETAANRLLAGVVPVFLRQHPQVALDFVTDGRLVDIVAGGFDAGVRLRDSVPKDMVAVPFGGAVRFIAVASPDYLADHGMPMVPDDLLRHRCIRHRLPSGKVHRWDFEKHGQEAVIDVSGALTLDNPRLMTEAAANGLGIAFVPENAARRQIAVGGLLPVLAEWCPEMPGLCLYYPGHRQVRATLRAFIDTLKQARID</sequence>
<dbReference type="PANTHER" id="PTHR30537">
    <property type="entry name" value="HTH-TYPE TRANSCRIPTIONAL REGULATOR"/>
    <property type="match status" value="1"/>
</dbReference>
<organism evidence="6 7">
    <name type="scientific">Stakelama flava</name>
    <dbReference type="NCBI Taxonomy" id="2860338"/>
    <lineage>
        <taxon>Bacteria</taxon>
        <taxon>Pseudomonadati</taxon>
        <taxon>Pseudomonadota</taxon>
        <taxon>Alphaproteobacteria</taxon>
        <taxon>Sphingomonadales</taxon>
        <taxon>Sphingomonadaceae</taxon>
        <taxon>Stakelama</taxon>
    </lineage>
</organism>
<keyword evidence="4" id="KW-0804">Transcription</keyword>
<evidence type="ECO:0000256" key="2">
    <source>
        <dbReference type="ARBA" id="ARBA00023015"/>
    </source>
</evidence>
<dbReference type="InterPro" id="IPR058163">
    <property type="entry name" value="LysR-type_TF_proteobact-type"/>
</dbReference>
<proteinExistence type="inferred from homology"/>
<evidence type="ECO:0000313" key="6">
    <source>
        <dbReference type="EMBL" id="MBW4332360.1"/>
    </source>
</evidence>
<gene>
    <name evidence="6" type="ORF">KY084_16045</name>
</gene>
<dbReference type="Pfam" id="PF00126">
    <property type="entry name" value="HTH_1"/>
    <property type="match status" value="1"/>
</dbReference>
<feature type="domain" description="HTH lysR-type" evidence="5">
    <location>
        <begin position="4"/>
        <end position="61"/>
    </location>
</feature>
<protein>
    <submittedName>
        <fullName evidence="6">LysR family transcriptional regulator</fullName>
    </submittedName>
</protein>
<dbReference type="PROSITE" id="PS50931">
    <property type="entry name" value="HTH_LYSR"/>
    <property type="match status" value="1"/>
</dbReference>
<keyword evidence="7" id="KW-1185">Reference proteome</keyword>
<dbReference type="PANTHER" id="PTHR30537:SF1">
    <property type="entry name" value="HTH-TYPE TRANSCRIPTIONAL REGULATOR PGRR"/>
    <property type="match status" value="1"/>
</dbReference>
<dbReference type="InterPro" id="IPR005119">
    <property type="entry name" value="LysR_subst-bd"/>
</dbReference>
<evidence type="ECO:0000313" key="7">
    <source>
        <dbReference type="Proteomes" id="UP001197214"/>
    </source>
</evidence>
<accession>A0ABS6XQ61</accession>
<evidence type="ECO:0000256" key="4">
    <source>
        <dbReference type="ARBA" id="ARBA00023163"/>
    </source>
</evidence>
<keyword evidence="3" id="KW-0238">DNA-binding</keyword>
<comment type="similarity">
    <text evidence="1">Belongs to the LysR transcriptional regulatory family.</text>
</comment>
<keyword evidence="2" id="KW-0805">Transcription regulation</keyword>
<dbReference type="InterPro" id="IPR000847">
    <property type="entry name" value="LysR_HTH_N"/>
</dbReference>
<name>A0ABS6XQ61_9SPHN</name>
<evidence type="ECO:0000259" key="5">
    <source>
        <dbReference type="PROSITE" id="PS50931"/>
    </source>
</evidence>
<dbReference type="EMBL" id="JAHWZX010000026">
    <property type="protein sequence ID" value="MBW4332360.1"/>
    <property type="molecule type" value="Genomic_DNA"/>
</dbReference>
<dbReference type="Pfam" id="PF03466">
    <property type="entry name" value="LysR_substrate"/>
    <property type="match status" value="1"/>
</dbReference>